<keyword evidence="8" id="KW-0902">Two-component regulatory system</keyword>
<dbReference type="Gene3D" id="3.30.565.10">
    <property type="entry name" value="Histidine kinase-like ATPase, C-terminal domain"/>
    <property type="match status" value="1"/>
</dbReference>
<evidence type="ECO:0000256" key="6">
    <source>
        <dbReference type="ARBA" id="ARBA00022777"/>
    </source>
</evidence>
<evidence type="ECO:0000256" key="1">
    <source>
        <dbReference type="ARBA" id="ARBA00000085"/>
    </source>
</evidence>
<dbReference type="InterPro" id="IPR036890">
    <property type="entry name" value="HATPase_C_sf"/>
</dbReference>
<keyword evidence="6 12" id="KW-0418">Kinase</keyword>
<evidence type="ECO:0000313" key="13">
    <source>
        <dbReference type="Proteomes" id="UP000612585"/>
    </source>
</evidence>
<evidence type="ECO:0000256" key="3">
    <source>
        <dbReference type="ARBA" id="ARBA00022553"/>
    </source>
</evidence>
<dbReference type="Pfam" id="PF07730">
    <property type="entry name" value="HisKA_3"/>
    <property type="match status" value="1"/>
</dbReference>
<dbReference type="RefSeq" id="WP_203993654.1">
    <property type="nucleotide sequence ID" value="NZ_BOPG01000023.1"/>
</dbReference>
<keyword evidence="9" id="KW-0812">Transmembrane</keyword>
<dbReference type="Pfam" id="PF13796">
    <property type="entry name" value="Sensor"/>
    <property type="match status" value="1"/>
</dbReference>
<keyword evidence="13" id="KW-1185">Reference proteome</keyword>
<dbReference type="GO" id="GO:0016020">
    <property type="term" value="C:membrane"/>
    <property type="evidence" value="ECO:0007669"/>
    <property type="project" value="InterPro"/>
</dbReference>
<feature type="domain" description="Signal transduction histidine kinase subgroup 3 dimerisation and phosphoacceptor" evidence="10">
    <location>
        <begin position="221"/>
        <end position="287"/>
    </location>
</feature>
<comment type="catalytic activity">
    <reaction evidence="1">
        <text>ATP + protein L-histidine = ADP + protein N-phospho-L-histidine.</text>
        <dbReference type="EC" id="2.7.13.3"/>
    </reaction>
</comment>
<organism evidence="12 13">
    <name type="scientific">Virgisporangium aurantiacum</name>
    <dbReference type="NCBI Taxonomy" id="175570"/>
    <lineage>
        <taxon>Bacteria</taxon>
        <taxon>Bacillati</taxon>
        <taxon>Actinomycetota</taxon>
        <taxon>Actinomycetes</taxon>
        <taxon>Micromonosporales</taxon>
        <taxon>Micromonosporaceae</taxon>
        <taxon>Virgisporangium</taxon>
    </lineage>
</organism>
<evidence type="ECO:0000256" key="7">
    <source>
        <dbReference type="ARBA" id="ARBA00022840"/>
    </source>
</evidence>
<evidence type="ECO:0000256" key="4">
    <source>
        <dbReference type="ARBA" id="ARBA00022679"/>
    </source>
</evidence>
<dbReference type="AlphaFoldDB" id="A0A8J3Z495"/>
<keyword evidence="4" id="KW-0808">Transferase</keyword>
<dbReference type="GO" id="GO:0005524">
    <property type="term" value="F:ATP binding"/>
    <property type="evidence" value="ECO:0007669"/>
    <property type="project" value="UniProtKB-KW"/>
</dbReference>
<feature type="transmembrane region" description="Helical" evidence="9">
    <location>
        <begin position="108"/>
        <end position="131"/>
    </location>
</feature>
<sequence length="410" mass="43713">MAWDLKATSKRLLYALTGGPLALLGLAFALLVLLPGLVASLTLIGLPWLAVGVRAARGPAAAHRWLVRVLLGDRIEAPPRPKKGFLAALTDAPGWRALAYLVLRLPSALLATVVTAFLCFEGLVAALYPIWSRFTVFPSTTDENGAHLVTLTIDDWTMPEWLYVTSAGVAGLLMLAAAPWVARALILPDRLLARALLRPTRASRLRQTRTQAMDDSAKDLRRIERDLHDGAQTQLVALALALGMARDELVEGDADAALRLVDTAHQGAKQALAELRDLVRGIHPPALDTGLRPALQTLSARSTVPVSLNFDLPDRPSPAIETIAYYTAAELLANVAKHSGARRAVLSIQQTRPGWLRLTVRDDGIGGARAAPGGGLAGLTQRAGTVDGRLELVSPPGGPTVVTMELPVQT</sequence>
<dbReference type="InterPro" id="IPR025828">
    <property type="entry name" value="Put_sensor_dom"/>
</dbReference>
<evidence type="ECO:0000256" key="5">
    <source>
        <dbReference type="ARBA" id="ARBA00022741"/>
    </source>
</evidence>
<keyword evidence="7" id="KW-0067">ATP-binding</keyword>
<dbReference type="Proteomes" id="UP000612585">
    <property type="component" value="Unassembled WGS sequence"/>
</dbReference>
<feature type="transmembrane region" description="Helical" evidence="9">
    <location>
        <begin position="12"/>
        <end position="31"/>
    </location>
</feature>
<evidence type="ECO:0000256" key="2">
    <source>
        <dbReference type="ARBA" id="ARBA00012438"/>
    </source>
</evidence>
<keyword evidence="9" id="KW-1133">Transmembrane helix</keyword>
<dbReference type="EC" id="2.7.13.3" evidence="2"/>
<dbReference type="SUPFAM" id="SSF55874">
    <property type="entry name" value="ATPase domain of HSP90 chaperone/DNA topoisomerase II/histidine kinase"/>
    <property type="match status" value="1"/>
</dbReference>
<accession>A0A8J3Z495</accession>
<keyword evidence="9" id="KW-0472">Membrane</keyword>
<feature type="domain" description="Putative sensor" evidence="11">
    <location>
        <begin position="14"/>
        <end position="197"/>
    </location>
</feature>
<dbReference type="GO" id="GO:0000155">
    <property type="term" value="F:phosphorelay sensor kinase activity"/>
    <property type="evidence" value="ECO:0007669"/>
    <property type="project" value="InterPro"/>
</dbReference>
<evidence type="ECO:0000256" key="9">
    <source>
        <dbReference type="SAM" id="Phobius"/>
    </source>
</evidence>
<evidence type="ECO:0000259" key="10">
    <source>
        <dbReference type="Pfam" id="PF07730"/>
    </source>
</evidence>
<gene>
    <name evidence="12" type="ORF">Vau01_035290</name>
</gene>
<feature type="transmembrane region" description="Helical" evidence="9">
    <location>
        <begin position="161"/>
        <end position="182"/>
    </location>
</feature>
<dbReference type="EMBL" id="BOPG01000023">
    <property type="protein sequence ID" value="GIJ56013.1"/>
    <property type="molecule type" value="Genomic_DNA"/>
</dbReference>
<dbReference type="PANTHER" id="PTHR24421:SF10">
    <property type="entry name" value="NITRATE_NITRITE SENSOR PROTEIN NARQ"/>
    <property type="match status" value="1"/>
</dbReference>
<dbReference type="GO" id="GO:0046983">
    <property type="term" value="F:protein dimerization activity"/>
    <property type="evidence" value="ECO:0007669"/>
    <property type="project" value="InterPro"/>
</dbReference>
<protein>
    <recommendedName>
        <fullName evidence="2">histidine kinase</fullName>
        <ecNumber evidence="2">2.7.13.3</ecNumber>
    </recommendedName>
</protein>
<keyword evidence="3" id="KW-0597">Phosphoprotein</keyword>
<dbReference type="InterPro" id="IPR050482">
    <property type="entry name" value="Sensor_HK_TwoCompSys"/>
</dbReference>
<dbReference type="InterPro" id="IPR011712">
    <property type="entry name" value="Sig_transdc_His_kin_sub3_dim/P"/>
</dbReference>
<dbReference type="Gene3D" id="1.20.5.1930">
    <property type="match status" value="1"/>
</dbReference>
<evidence type="ECO:0000313" key="12">
    <source>
        <dbReference type="EMBL" id="GIJ56013.1"/>
    </source>
</evidence>
<name>A0A8J3Z495_9ACTN</name>
<reference evidence="12" key="1">
    <citation type="submission" date="2021-01" db="EMBL/GenBank/DDBJ databases">
        <title>Whole genome shotgun sequence of Virgisporangium aurantiacum NBRC 16421.</title>
        <authorList>
            <person name="Komaki H."/>
            <person name="Tamura T."/>
        </authorList>
    </citation>
    <scope>NUCLEOTIDE SEQUENCE</scope>
    <source>
        <strain evidence="12">NBRC 16421</strain>
    </source>
</reference>
<dbReference type="PANTHER" id="PTHR24421">
    <property type="entry name" value="NITRATE/NITRITE SENSOR PROTEIN NARX-RELATED"/>
    <property type="match status" value="1"/>
</dbReference>
<evidence type="ECO:0000259" key="11">
    <source>
        <dbReference type="Pfam" id="PF13796"/>
    </source>
</evidence>
<comment type="caution">
    <text evidence="12">The sequence shown here is derived from an EMBL/GenBank/DDBJ whole genome shotgun (WGS) entry which is preliminary data.</text>
</comment>
<proteinExistence type="predicted"/>
<keyword evidence="5" id="KW-0547">Nucleotide-binding</keyword>
<evidence type="ECO:0000256" key="8">
    <source>
        <dbReference type="ARBA" id="ARBA00023012"/>
    </source>
</evidence>